<dbReference type="EMBL" id="WJBH02000009">
    <property type="protein sequence ID" value="KAI9552791.1"/>
    <property type="molecule type" value="Genomic_DNA"/>
</dbReference>
<evidence type="ECO:0000256" key="1">
    <source>
        <dbReference type="SAM" id="SignalP"/>
    </source>
</evidence>
<feature type="chain" id="PRO_5041929022" evidence="1">
    <location>
        <begin position="24"/>
        <end position="218"/>
    </location>
</feature>
<evidence type="ECO:0000313" key="3">
    <source>
        <dbReference type="Proteomes" id="UP000820818"/>
    </source>
</evidence>
<sequence>MALQNYLFAQMLILAVGLASALASTSARDPKELRIFRLSDSPFYRVPSTQFRNGVIQRQINSPIDPLIGQQGLGPFFGYFPNFLTQPCPATPECQNCTVCPVVPKPPPAAKITTCPNKDPGIASSAENGTINLSVGNNDCKLTLTSFYPNTRVKFNCSSLTGFSGSIVPTTTSSVASGVDTLAVKTDYLSKENVLFITFISSPVTTALECSWTNVPAA</sequence>
<evidence type="ECO:0000313" key="2">
    <source>
        <dbReference type="EMBL" id="KAI9552791.1"/>
    </source>
</evidence>
<accession>A0AAD5KZ32</accession>
<gene>
    <name evidence="2" type="ORF">GHT06_020671</name>
</gene>
<comment type="caution">
    <text evidence="2">The sequence shown here is derived from an EMBL/GenBank/DDBJ whole genome shotgun (WGS) entry which is preliminary data.</text>
</comment>
<organism evidence="2 3">
    <name type="scientific">Daphnia sinensis</name>
    <dbReference type="NCBI Taxonomy" id="1820382"/>
    <lineage>
        <taxon>Eukaryota</taxon>
        <taxon>Metazoa</taxon>
        <taxon>Ecdysozoa</taxon>
        <taxon>Arthropoda</taxon>
        <taxon>Crustacea</taxon>
        <taxon>Branchiopoda</taxon>
        <taxon>Diplostraca</taxon>
        <taxon>Cladocera</taxon>
        <taxon>Anomopoda</taxon>
        <taxon>Daphniidae</taxon>
        <taxon>Daphnia</taxon>
        <taxon>Daphnia similis group</taxon>
    </lineage>
</organism>
<keyword evidence="1" id="KW-0732">Signal</keyword>
<protein>
    <submittedName>
        <fullName evidence="2">Uncharacterized protein</fullName>
    </submittedName>
</protein>
<dbReference type="AlphaFoldDB" id="A0AAD5KZ32"/>
<proteinExistence type="predicted"/>
<keyword evidence="3" id="KW-1185">Reference proteome</keyword>
<dbReference type="Proteomes" id="UP000820818">
    <property type="component" value="Linkage Group LG9"/>
</dbReference>
<reference evidence="2 3" key="1">
    <citation type="submission" date="2022-05" db="EMBL/GenBank/DDBJ databases">
        <title>A multi-omics perspective on studying reproductive biology in Daphnia sinensis.</title>
        <authorList>
            <person name="Jia J."/>
        </authorList>
    </citation>
    <scope>NUCLEOTIDE SEQUENCE [LARGE SCALE GENOMIC DNA]</scope>
    <source>
        <strain evidence="2 3">WSL</strain>
    </source>
</reference>
<name>A0AAD5KZ32_9CRUS</name>
<feature type="signal peptide" evidence="1">
    <location>
        <begin position="1"/>
        <end position="23"/>
    </location>
</feature>